<dbReference type="Proteomes" id="UP000536835">
    <property type="component" value="Unassembled WGS sequence"/>
</dbReference>
<evidence type="ECO:0000256" key="1">
    <source>
        <dbReference type="SAM" id="Phobius"/>
    </source>
</evidence>
<comment type="caution">
    <text evidence="2">The sequence shown here is derived from an EMBL/GenBank/DDBJ whole genome shotgun (WGS) entry which is preliminary data.</text>
</comment>
<protein>
    <submittedName>
        <fullName evidence="2">Uncharacterized protein</fullName>
    </submittedName>
</protein>
<feature type="transmembrane region" description="Helical" evidence="1">
    <location>
        <begin position="15"/>
        <end position="35"/>
    </location>
</feature>
<organism evidence="2 3">
    <name type="scientific">Parvularcula mediterranea</name>
    <dbReference type="NCBI Taxonomy" id="2732508"/>
    <lineage>
        <taxon>Bacteria</taxon>
        <taxon>Pseudomonadati</taxon>
        <taxon>Pseudomonadota</taxon>
        <taxon>Alphaproteobacteria</taxon>
        <taxon>Parvularculales</taxon>
        <taxon>Parvularculaceae</taxon>
        <taxon>Parvularcula</taxon>
    </lineage>
</organism>
<sequence>MRLRRVAQHAAQKDWVSLGLEFLIVVTGVFLGVQLGNLNAARSDRVAYEAALDQLAEEIDANREIVAGYRATYAPRIEDIEVALGVLESCSAQPGDPAKVNTALQALRSTPGYYPRLSALVDLTENDIFKRLQSPEERQAIQELRRILERVDEGSSFLEEIPFRTPIEEHPMVVYGSIEPAETDPGLRRLIELDVPLEQACKDTTLLKKLYQYERLAAFTQVLADLADDALDTAEATLDL</sequence>
<gene>
    <name evidence="2" type="ORF">HK107_11595</name>
</gene>
<dbReference type="EMBL" id="JABFCX010000003">
    <property type="protein sequence ID" value="NNU16963.1"/>
    <property type="molecule type" value="Genomic_DNA"/>
</dbReference>
<reference evidence="2 3" key="1">
    <citation type="submission" date="2020-05" db="EMBL/GenBank/DDBJ databases">
        <title>Parvularcula mediterraneae sp. nov., isolated from polypropylene straw from shallow seawater of the seashore of Laganas in Zakynthos island, Greece.</title>
        <authorList>
            <person name="Szabo I."/>
            <person name="Al-Omari J."/>
            <person name="Rado J."/>
            <person name="Szerdahelyi G.S."/>
        </authorList>
    </citation>
    <scope>NUCLEOTIDE SEQUENCE [LARGE SCALE GENOMIC DNA]</scope>
    <source>
        <strain evidence="2 3">ZS-1/3</strain>
    </source>
</reference>
<keyword evidence="1" id="KW-0812">Transmembrane</keyword>
<proteinExistence type="predicted"/>
<accession>A0A7Y3RMS8</accession>
<dbReference type="AlphaFoldDB" id="A0A7Y3RMS8"/>
<keyword evidence="1" id="KW-0472">Membrane</keyword>
<evidence type="ECO:0000313" key="3">
    <source>
        <dbReference type="Proteomes" id="UP000536835"/>
    </source>
</evidence>
<dbReference type="RefSeq" id="WP_173199927.1">
    <property type="nucleotide sequence ID" value="NZ_JABFCX010000003.1"/>
</dbReference>
<keyword evidence="1" id="KW-1133">Transmembrane helix</keyword>
<keyword evidence="3" id="KW-1185">Reference proteome</keyword>
<evidence type="ECO:0000313" key="2">
    <source>
        <dbReference type="EMBL" id="NNU16963.1"/>
    </source>
</evidence>
<name>A0A7Y3RMS8_9PROT</name>